<comment type="caution">
    <text evidence="4">The sequence shown here is derived from an EMBL/GenBank/DDBJ whole genome shotgun (WGS) entry which is preliminary data.</text>
</comment>
<dbReference type="InterPro" id="IPR002110">
    <property type="entry name" value="Ankyrin_rpt"/>
</dbReference>
<keyword evidence="5" id="KW-1185">Reference proteome</keyword>
<proteinExistence type="predicted"/>
<dbReference type="PROSITE" id="PS50088">
    <property type="entry name" value="ANK_REPEAT"/>
    <property type="match status" value="2"/>
</dbReference>
<reference evidence="4 5" key="1">
    <citation type="submission" date="2021-06" db="EMBL/GenBank/DDBJ databases">
        <authorList>
            <person name="Palmer J.M."/>
        </authorList>
    </citation>
    <scope>NUCLEOTIDE SEQUENCE [LARGE SCALE GENOMIC DNA]</scope>
    <source>
        <strain evidence="5">if_2019</strain>
        <tissue evidence="4">Muscle</tissue>
    </source>
</reference>
<feature type="repeat" description="ANK" evidence="3">
    <location>
        <begin position="64"/>
        <end position="96"/>
    </location>
</feature>
<accession>A0ABV0USK0</accession>
<dbReference type="SMART" id="SM00248">
    <property type="entry name" value="ANK"/>
    <property type="match status" value="3"/>
</dbReference>
<evidence type="ECO:0000256" key="3">
    <source>
        <dbReference type="PROSITE-ProRule" id="PRU00023"/>
    </source>
</evidence>
<dbReference type="Proteomes" id="UP001482620">
    <property type="component" value="Unassembled WGS sequence"/>
</dbReference>
<dbReference type="SUPFAM" id="SSF48403">
    <property type="entry name" value="Ankyrin repeat"/>
    <property type="match status" value="1"/>
</dbReference>
<organism evidence="4 5">
    <name type="scientific">Ilyodon furcidens</name>
    <name type="common">goldbreast splitfin</name>
    <dbReference type="NCBI Taxonomy" id="33524"/>
    <lineage>
        <taxon>Eukaryota</taxon>
        <taxon>Metazoa</taxon>
        <taxon>Chordata</taxon>
        <taxon>Craniata</taxon>
        <taxon>Vertebrata</taxon>
        <taxon>Euteleostomi</taxon>
        <taxon>Actinopterygii</taxon>
        <taxon>Neopterygii</taxon>
        <taxon>Teleostei</taxon>
        <taxon>Neoteleostei</taxon>
        <taxon>Acanthomorphata</taxon>
        <taxon>Ovalentaria</taxon>
        <taxon>Atherinomorphae</taxon>
        <taxon>Cyprinodontiformes</taxon>
        <taxon>Goodeidae</taxon>
        <taxon>Ilyodon</taxon>
    </lineage>
</organism>
<dbReference type="Gene3D" id="1.25.40.20">
    <property type="entry name" value="Ankyrin repeat-containing domain"/>
    <property type="match status" value="2"/>
</dbReference>
<gene>
    <name evidence="4" type="ORF">ILYODFUR_012082</name>
</gene>
<keyword evidence="2 3" id="KW-0040">ANK repeat</keyword>
<dbReference type="PROSITE" id="PS50297">
    <property type="entry name" value="ANK_REP_REGION"/>
    <property type="match status" value="2"/>
</dbReference>
<dbReference type="Pfam" id="PF12796">
    <property type="entry name" value="Ank_2"/>
    <property type="match status" value="1"/>
</dbReference>
<evidence type="ECO:0000313" key="5">
    <source>
        <dbReference type="Proteomes" id="UP001482620"/>
    </source>
</evidence>
<feature type="repeat" description="ANK" evidence="3">
    <location>
        <begin position="97"/>
        <end position="129"/>
    </location>
</feature>
<dbReference type="InterPro" id="IPR036770">
    <property type="entry name" value="Ankyrin_rpt-contain_sf"/>
</dbReference>
<sequence>MDAVRNGHLPVAKLLLEKHQASPVAADILGAKPVHQVAVTGQEEALRFLVLDLGVDINQRGTDIQLTALHYAAKEGHVAIIKTLVELGADLHAWDKKGRTALHMACIGQQAEAVRTLLLLGLEDSQDASGTTARQLAMKQDVVRMFECGMPKTSDRGSL</sequence>
<dbReference type="Pfam" id="PF00023">
    <property type="entry name" value="Ank"/>
    <property type="match status" value="1"/>
</dbReference>
<keyword evidence="1" id="KW-0677">Repeat</keyword>
<evidence type="ECO:0000256" key="1">
    <source>
        <dbReference type="ARBA" id="ARBA00022737"/>
    </source>
</evidence>
<evidence type="ECO:0000313" key="4">
    <source>
        <dbReference type="EMBL" id="MEQ2247721.1"/>
    </source>
</evidence>
<name>A0ABV0USK0_9TELE</name>
<protein>
    <submittedName>
        <fullName evidence="4">Uncharacterized protein</fullName>
    </submittedName>
</protein>
<dbReference type="PANTHER" id="PTHR24161:SF85">
    <property type="entry name" value="PALMITOYLTRANSFERASE HIP14"/>
    <property type="match status" value="1"/>
</dbReference>
<evidence type="ECO:0000256" key="2">
    <source>
        <dbReference type="ARBA" id="ARBA00023043"/>
    </source>
</evidence>
<dbReference type="EMBL" id="JAHRIQ010082033">
    <property type="protein sequence ID" value="MEQ2247721.1"/>
    <property type="molecule type" value="Genomic_DNA"/>
</dbReference>
<dbReference type="PANTHER" id="PTHR24161">
    <property type="entry name" value="ANK_REP_REGION DOMAIN-CONTAINING PROTEIN-RELATED"/>
    <property type="match status" value="1"/>
</dbReference>